<proteinExistence type="predicted"/>
<evidence type="ECO:0000256" key="2">
    <source>
        <dbReference type="SAM" id="Phobius"/>
    </source>
</evidence>
<organism evidence="3 4">
    <name type="scientific">Streptomyces violascens</name>
    <dbReference type="NCBI Taxonomy" id="67381"/>
    <lineage>
        <taxon>Bacteria</taxon>
        <taxon>Bacillati</taxon>
        <taxon>Actinomycetota</taxon>
        <taxon>Actinomycetes</taxon>
        <taxon>Kitasatosporales</taxon>
        <taxon>Streptomycetaceae</taxon>
        <taxon>Streptomyces</taxon>
    </lineage>
</organism>
<keyword evidence="2" id="KW-1133">Transmembrane helix</keyword>
<protein>
    <recommendedName>
        <fullName evidence="5">Secreted protein</fullName>
    </recommendedName>
</protein>
<gene>
    <name evidence="3" type="ORF">Sviol_02640</name>
</gene>
<accession>A0ABQ3QF08</accession>
<keyword evidence="2" id="KW-0812">Transmembrane</keyword>
<evidence type="ECO:0008006" key="5">
    <source>
        <dbReference type="Google" id="ProtNLM"/>
    </source>
</evidence>
<keyword evidence="4" id="KW-1185">Reference proteome</keyword>
<dbReference type="Proteomes" id="UP001050808">
    <property type="component" value="Unassembled WGS sequence"/>
</dbReference>
<feature type="region of interest" description="Disordered" evidence="1">
    <location>
        <begin position="42"/>
        <end position="74"/>
    </location>
</feature>
<name>A0ABQ3QF08_9ACTN</name>
<comment type="caution">
    <text evidence="3">The sequence shown here is derived from an EMBL/GenBank/DDBJ whole genome shotgun (WGS) entry which is preliminary data.</text>
</comment>
<keyword evidence="2" id="KW-0472">Membrane</keyword>
<feature type="transmembrane region" description="Helical" evidence="2">
    <location>
        <begin position="12"/>
        <end position="31"/>
    </location>
</feature>
<evidence type="ECO:0000313" key="4">
    <source>
        <dbReference type="Proteomes" id="UP001050808"/>
    </source>
</evidence>
<reference evidence="3" key="1">
    <citation type="submission" date="2024-05" db="EMBL/GenBank/DDBJ databases">
        <title>Whole genome shotgun sequence of Streptomyces violascens NBRC 12920.</title>
        <authorList>
            <person name="Komaki H."/>
            <person name="Tamura T."/>
        </authorList>
    </citation>
    <scope>NUCLEOTIDE SEQUENCE</scope>
    <source>
        <strain evidence="3">NBRC 12920</strain>
    </source>
</reference>
<sequence>MERVCSDGVSMGAAAAMVMAPAATSAMLQYLTRGLTVRPSQASTVGWRHQSRPWEDHMTASLPMGPNGCSGPPG</sequence>
<dbReference type="EMBL" id="BNDY01000002">
    <property type="protein sequence ID" value="GHI35856.1"/>
    <property type="molecule type" value="Genomic_DNA"/>
</dbReference>
<evidence type="ECO:0000313" key="3">
    <source>
        <dbReference type="EMBL" id="GHI35856.1"/>
    </source>
</evidence>
<evidence type="ECO:0000256" key="1">
    <source>
        <dbReference type="SAM" id="MobiDB-lite"/>
    </source>
</evidence>